<dbReference type="RefSeq" id="WP_135196366.1">
    <property type="nucleotide sequence ID" value="NZ_SPVI01000005.1"/>
</dbReference>
<dbReference type="GO" id="GO:0008168">
    <property type="term" value="F:methyltransferase activity"/>
    <property type="evidence" value="ECO:0007669"/>
    <property type="project" value="UniProtKB-KW"/>
</dbReference>
<dbReference type="EMBL" id="SPVI01000005">
    <property type="protein sequence ID" value="TFW43358.1"/>
    <property type="molecule type" value="Genomic_DNA"/>
</dbReference>
<dbReference type="GO" id="GO:0032259">
    <property type="term" value="P:methylation"/>
    <property type="evidence" value="ECO:0007669"/>
    <property type="project" value="UniProtKB-KW"/>
</dbReference>
<dbReference type="GO" id="GO:0008610">
    <property type="term" value="P:lipid biosynthetic process"/>
    <property type="evidence" value="ECO:0007669"/>
    <property type="project" value="InterPro"/>
</dbReference>
<evidence type="ECO:0000313" key="8">
    <source>
        <dbReference type="Proteomes" id="UP000297322"/>
    </source>
</evidence>
<evidence type="ECO:0000256" key="6">
    <source>
        <dbReference type="PIRSR" id="PIRSR003085-1"/>
    </source>
</evidence>
<keyword evidence="2 7" id="KW-0489">Methyltransferase</keyword>
<dbReference type="InterPro" id="IPR029063">
    <property type="entry name" value="SAM-dependent_MTases_sf"/>
</dbReference>
<dbReference type="Gene3D" id="3.40.50.150">
    <property type="entry name" value="Vaccinia Virus protein VP39"/>
    <property type="match status" value="1"/>
</dbReference>
<keyword evidence="4" id="KW-0949">S-adenosyl-L-methionine</keyword>
<comment type="similarity">
    <text evidence="1">Belongs to the CFA/CMAS family.</text>
</comment>
<evidence type="ECO:0000256" key="3">
    <source>
        <dbReference type="ARBA" id="ARBA00022679"/>
    </source>
</evidence>
<reference evidence="7 8" key="1">
    <citation type="submission" date="2019-03" db="EMBL/GenBank/DDBJ databases">
        <title>Biocontrol and xenobiotic degradation properties of endophytic Pseudomonas fluorescens strain BRZ63.</title>
        <authorList>
            <person name="Chlebek D.A."/>
            <person name="Pinski A."/>
            <person name="Zur J.P."/>
            <person name="Michalska J."/>
            <person name="Hupert-Kocurek K.T."/>
        </authorList>
    </citation>
    <scope>NUCLEOTIDE SEQUENCE [LARGE SCALE GENOMIC DNA]</scope>
    <source>
        <strain evidence="7 8">BRZ63</strain>
    </source>
</reference>
<protein>
    <submittedName>
        <fullName evidence="7">Class I SAM-dependent methyltransferase</fullName>
    </submittedName>
</protein>
<keyword evidence="3 7" id="KW-0808">Transferase</keyword>
<evidence type="ECO:0000256" key="4">
    <source>
        <dbReference type="ARBA" id="ARBA00022691"/>
    </source>
</evidence>
<proteinExistence type="inferred from homology"/>
<dbReference type="PANTHER" id="PTHR43667:SF2">
    <property type="entry name" value="FATTY ACID C-METHYL TRANSFERASE"/>
    <property type="match status" value="1"/>
</dbReference>
<name>A0A4Y9TH78_PSEFL</name>
<dbReference type="InterPro" id="IPR050723">
    <property type="entry name" value="CFA/CMAS"/>
</dbReference>
<dbReference type="CDD" id="cd02440">
    <property type="entry name" value="AdoMet_MTases"/>
    <property type="match status" value="1"/>
</dbReference>
<evidence type="ECO:0000256" key="5">
    <source>
        <dbReference type="ARBA" id="ARBA00023098"/>
    </source>
</evidence>
<dbReference type="SUPFAM" id="SSF53335">
    <property type="entry name" value="S-adenosyl-L-methionine-dependent methyltransferases"/>
    <property type="match status" value="1"/>
</dbReference>
<dbReference type="Proteomes" id="UP000297322">
    <property type="component" value="Unassembled WGS sequence"/>
</dbReference>
<comment type="caution">
    <text evidence="7">The sequence shown here is derived from an EMBL/GenBank/DDBJ whole genome shotgun (WGS) entry which is preliminary data.</text>
</comment>
<gene>
    <name evidence="7" type="ORF">E4T65_09960</name>
</gene>
<dbReference type="Pfam" id="PF02353">
    <property type="entry name" value="CMAS"/>
    <property type="match status" value="1"/>
</dbReference>
<accession>A0A4Y9TH78</accession>
<dbReference type="PANTHER" id="PTHR43667">
    <property type="entry name" value="CYCLOPROPANE-FATTY-ACYL-PHOSPHOLIPID SYNTHASE"/>
    <property type="match status" value="1"/>
</dbReference>
<organism evidence="7 8">
    <name type="scientific">Pseudomonas fluorescens</name>
    <dbReference type="NCBI Taxonomy" id="294"/>
    <lineage>
        <taxon>Bacteria</taxon>
        <taxon>Pseudomonadati</taxon>
        <taxon>Pseudomonadota</taxon>
        <taxon>Gammaproteobacteria</taxon>
        <taxon>Pseudomonadales</taxon>
        <taxon>Pseudomonadaceae</taxon>
        <taxon>Pseudomonas</taxon>
    </lineage>
</organism>
<dbReference type="InterPro" id="IPR003333">
    <property type="entry name" value="CMAS"/>
</dbReference>
<evidence type="ECO:0000256" key="2">
    <source>
        <dbReference type="ARBA" id="ARBA00022603"/>
    </source>
</evidence>
<dbReference type="AlphaFoldDB" id="A0A4Y9TH78"/>
<dbReference type="PIRSF" id="PIRSF003085">
    <property type="entry name" value="CMAS"/>
    <property type="match status" value="1"/>
</dbReference>
<keyword evidence="5" id="KW-0443">Lipid metabolism</keyword>
<evidence type="ECO:0000256" key="1">
    <source>
        <dbReference type="ARBA" id="ARBA00010815"/>
    </source>
</evidence>
<feature type="active site" evidence="6">
    <location>
        <position position="391"/>
    </location>
</feature>
<sequence>MKPPSLSVKANRLNVNGMTTALLRKGVLRQLSQLRHGQLVVIEDGERQIFGAREAHLLGEIQILDPAVWGLVAANGSIGAGEAFIHGYWTSPDLTAVVRVMVSNLDVLDAMEGGLARLARPLTQGLHWLNRNTRKGSQKNIAAHYDLGNDLFEEFLDPTMMYSAAQFLSADDTLEQAQLNKLERICQKLALKPTDHLLEIGTGWGSMALYAAQHYGCKVTTTTLSKEQFAYTERRIEALGLHGQVTLLLQDYRDLTGQYDKLVSIEMIEAVGHRFLPTYFKQCAHLLKNDGLMLLQAITIRDQRFEQAKNSVDFIQRYIFPGGALPSVQNMLHIVSRDTDMNLLHMEDFGLHYARTLRLWRENFRRAHGRLAELGYDEYFLRLWEFYLCYCEGGFMERTIGTAQLLLAKPSAINPPLLGRFDA</sequence>
<evidence type="ECO:0000313" key="7">
    <source>
        <dbReference type="EMBL" id="TFW43358.1"/>
    </source>
</evidence>